<keyword evidence="2" id="KW-1185">Reference proteome</keyword>
<gene>
    <name evidence="1" type="ORF">RAJCM14343_4430</name>
</gene>
<name>A0ABQ0YRI8_9NOCA</name>
<dbReference type="EMBL" id="BLAH01000110">
    <property type="protein sequence ID" value="GES39162.1"/>
    <property type="molecule type" value="Genomic_DNA"/>
</dbReference>
<dbReference type="Proteomes" id="UP000325466">
    <property type="component" value="Unassembled WGS sequence"/>
</dbReference>
<accession>A0ABQ0YRI8</accession>
<evidence type="ECO:0000313" key="1">
    <source>
        <dbReference type="EMBL" id="GES39162.1"/>
    </source>
</evidence>
<reference evidence="1 2" key="1">
    <citation type="journal article" date="2018" name="Biodegradation">
        <title>1,4-Dioxane degradation characteristics of Rhodococcus aetherivorans JCM 14343.</title>
        <authorList>
            <person name="Inoue D."/>
            <person name="Tsunoda T."/>
            <person name="Yamamoto N."/>
            <person name="Ike M."/>
            <person name="Sei K."/>
        </authorList>
    </citation>
    <scope>NUCLEOTIDE SEQUENCE [LARGE SCALE GENOMIC DNA]</scope>
    <source>
        <strain evidence="1 2">JCM 14343</strain>
    </source>
</reference>
<evidence type="ECO:0000313" key="2">
    <source>
        <dbReference type="Proteomes" id="UP000325466"/>
    </source>
</evidence>
<organism evidence="1 2">
    <name type="scientific">Rhodococcus aetherivorans</name>
    <dbReference type="NCBI Taxonomy" id="191292"/>
    <lineage>
        <taxon>Bacteria</taxon>
        <taxon>Bacillati</taxon>
        <taxon>Actinomycetota</taxon>
        <taxon>Actinomycetes</taxon>
        <taxon>Mycobacteriales</taxon>
        <taxon>Nocardiaceae</taxon>
        <taxon>Rhodococcus</taxon>
    </lineage>
</organism>
<protein>
    <submittedName>
        <fullName evidence="1">Uncharacterized protein</fullName>
    </submittedName>
</protein>
<proteinExistence type="predicted"/>
<comment type="caution">
    <text evidence="1">The sequence shown here is derived from an EMBL/GenBank/DDBJ whole genome shotgun (WGS) entry which is preliminary data.</text>
</comment>
<sequence>MDSSSRVLSANLRPDAAVHGESSFGALSVMFPLTSAF</sequence>